<evidence type="ECO:0000313" key="3">
    <source>
        <dbReference type="Proteomes" id="UP001501570"/>
    </source>
</evidence>
<accession>A0ABP9SL24</accession>
<dbReference type="InterPro" id="IPR015424">
    <property type="entry name" value="PyrdxlP-dep_Trfase"/>
</dbReference>
<evidence type="ECO:0000313" key="2">
    <source>
        <dbReference type="EMBL" id="GAA5198350.1"/>
    </source>
</evidence>
<dbReference type="Proteomes" id="UP001501570">
    <property type="component" value="Unassembled WGS sequence"/>
</dbReference>
<gene>
    <name evidence="2" type="ORF">GCM10023322_71500</name>
</gene>
<comment type="caution">
    <text evidence="2">The sequence shown here is derived from an EMBL/GenBank/DDBJ whole genome shotgun (WGS) entry which is preliminary data.</text>
</comment>
<proteinExistence type="predicted"/>
<dbReference type="InterPro" id="IPR015421">
    <property type="entry name" value="PyrdxlP-dep_Trfase_major"/>
</dbReference>
<dbReference type="RefSeq" id="WP_345637366.1">
    <property type="nucleotide sequence ID" value="NZ_BAABJQ010000033.1"/>
</dbReference>
<dbReference type="Gene3D" id="3.90.1150.10">
    <property type="entry name" value="Aspartate Aminotransferase, domain 1"/>
    <property type="match status" value="1"/>
</dbReference>
<keyword evidence="2" id="KW-0032">Aminotransferase</keyword>
<dbReference type="CDD" id="cd00609">
    <property type="entry name" value="AAT_like"/>
    <property type="match status" value="1"/>
</dbReference>
<feature type="domain" description="Aminotransferase class I/classII large" evidence="1">
    <location>
        <begin position="114"/>
        <end position="362"/>
    </location>
</feature>
<name>A0ABP9SL24_9ACTN</name>
<dbReference type="EMBL" id="BAABJQ010000033">
    <property type="protein sequence ID" value="GAA5198350.1"/>
    <property type="molecule type" value="Genomic_DNA"/>
</dbReference>
<dbReference type="SUPFAM" id="SSF53383">
    <property type="entry name" value="PLP-dependent transferases"/>
    <property type="match status" value="1"/>
</dbReference>
<keyword evidence="3" id="KW-1185">Reference proteome</keyword>
<reference evidence="3" key="1">
    <citation type="journal article" date="2019" name="Int. J. Syst. Evol. Microbiol.">
        <title>The Global Catalogue of Microorganisms (GCM) 10K type strain sequencing project: providing services to taxonomists for standard genome sequencing and annotation.</title>
        <authorList>
            <consortium name="The Broad Institute Genomics Platform"/>
            <consortium name="The Broad Institute Genome Sequencing Center for Infectious Disease"/>
            <person name="Wu L."/>
            <person name="Ma J."/>
        </authorList>
    </citation>
    <scope>NUCLEOTIDE SEQUENCE [LARGE SCALE GENOMIC DNA]</scope>
    <source>
        <strain evidence="3">JCM 18304</strain>
    </source>
</reference>
<dbReference type="Pfam" id="PF00155">
    <property type="entry name" value="Aminotran_1_2"/>
    <property type="match status" value="1"/>
</dbReference>
<dbReference type="InterPro" id="IPR004839">
    <property type="entry name" value="Aminotransferase_I/II_large"/>
</dbReference>
<organism evidence="2 3">
    <name type="scientific">Rugosimonospora acidiphila</name>
    <dbReference type="NCBI Taxonomy" id="556531"/>
    <lineage>
        <taxon>Bacteria</taxon>
        <taxon>Bacillati</taxon>
        <taxon>Actinomycetota</taxon>
        <taxon>Actinomycetes</taxon>
        <taxon>Micromonosporales</taxon>
        <taxon>Micromonosporaceae</taxon>
        <taxon>Rugosimonospora</taxon>
    </lineage>
</organism>
<protein>
    <submittedName>
        <fullName evidence="2">Aminotransferase class I/II-fold pyridoxal phosphate-dependent enzyme</fullName>
    </submittedName>
</protein>
<evidence type="ECO:0000259" key="1">
    <source>
        <dbReference type="Pfam" id="PF00155"/>
    </source>
</evidence>
<sequence length="392" mass="43263">MIPDTIAANHVGDALQTRAISTLTRIEWSALMTMHNLADGHARQGDLNQAVLDRLPEIFRKAEASLQLEVQQDFERVFFKAAGQPSVLERAQKPLYHYSSSLSIEVVANHFRLEGITVGLLHPTFDNIPDILKRHGVPLIPVSEDVFTDPGSLDCWDEIDALFLVVPNNPTGLDPRVEDVERIALECRDRGKVLVVDFSFRLFSDHLATRDLYAFFEDNGVDHIGIEDVGKVWPTLDLKLGSLIAGPRRWDALEAITDDLLLNVSAFIFALIAESGKSGIVERARSTSATNRAILAEALADGPVSPVEGGATMSVAWLHLPEGWDCLELCVWLQTRGIAVLPGAPFFWAEPERGSRFIRIALMRPLGEFEAAAKELASALTDYQPHSGLEDD</sequence>
<keyword evidence="2" id="KW-0808">Transferase</keyword>
<dbReference type="Gene3D" id="3.40.640.10">
    <property type="entry name" value="Type I PLP-dependent aspartate aminotransferase-like (Major domain)"/>
    <property type="match status" value="1"/>
</dbReference>
<dbReference type="GO" id="GO:0008483">
    <property type="term" value="F:transaminase activity"/>
    <property type="evidence" value="ECO:0007669"/>
    <property type="project" value="UniProtKB-KW"/>
</dbReference>
<dbReference type="InterPro" id="IPR015422">
    <property type="entry name" value="PyrdxlP-dep_Trfase_small"/>
</dbReference>